<dbReference type="AlphaFoldDB" id="A0A0S7WVK6"/>
<evidence type="ECO:0000256" key="2">
    <source>
        <dbReference type="ARBA" id="ARBA00022723"/>
    </source>
</evidence>
<keyword evidence="4" id="KW-0460">Magnesium</keyword>
<dbReference type="Proteomes" id="UP000052008">
    <property type="component" value="Unassembled WGS sequence"/>
</dbReference>
<dbReference type="STRING" id="1703770.AMJ39_03920"/>
<dbReference type="NCBIfam" id="TIGR01549">
    <property type="entry name" value="HAD-SF-IA-v1"/>
    <property type="match status" value="1"/>
</dbReference>
<reference evidence="5 6" key="1">
    <citation type="journal article" date="2015" name="Microbiome">
        <title>Genomic resolution of linkages in carbon, nitrogen, and sulfur cycling among widespread estuary sediment bacteria.</title>
        <authorList>
            <person name="Baker B.J."/>
            <person name="Lazar C.S."/>
            <person name="Teske A.P."/>
            <person name="Dick G.J."/>
        </authorList>
    </citation>
    <scope>NUCLEOTIDE SEQUENCE [LARGE SCALE GENOMIC DNA]</scope>
    <source>
        <strain evidence="5">DG_24</strain>
    </source>
</reference>
<evidence type="ECO:0000256" key="4">
    <source>
        <dbReference type="ARBA" id="ARBA00022842"/>
    </source>
</evidence>
<dbReference type="InterPro" id="IPR051400">
    <property type="entry name" value="HAD-like_hydrolase"/>
</dbReference>
<dbReference type="PRINTS" id="PR00413">
    <property type="entry name" value="HADHALOGNASE"/>
</dbReference>
<dbReference type="InterPro" id="IPR023214">
    <property type="entry name" value="HAD_sf"/>
</dbReference>
<dbReference type="NCBIfam" id="TIGR01509">
    <property type="entry name" value="HAD-SF-IA-v3"/>
    <property type="match status" value="1"/>
</dbReference>
<keyword evidence="3" id="KW-0378">Hydrolase</keyword>
<dbReference type="Gene3D" id="1.10.150.520">
    <property type="match status" value="1"/>
</dbReference>
<dbReference type="PANTHER" id="PTHR46470">
    <property type="entry name" value="N-ACYLNEURAMINATE-9-PHOSPHATASE"/>
    <property type="match status" value="1"/>
</dbReference>
<comment type="caution">
    <text evidence="5">The sequence shown here is derived from an EMBL/GenBank/DDBJ whole genome shotgun (WGS) entry which is preliminary data.</text>
</comment>
<protein>
    <recommendedName>
        <fullName evidence="7">Haloacid dehalogenase</fullName>
    </recommendedName>
</protein>
<name>A0A0S7WVK6_UNCT6</name>
<evidence type="ECO:0000313" key="6">
    <source>
        <dbReference type="Proteomes" id="UP000052008"/>
    </source>
</evidence>
<dbReference type="InterPro" id="IPR006439">
    <property type="entry name" value="HAD-SF_hydro_IA"/>
</dbReference>
<evidence type="ECO:0000313" key="5">
    <source>
        <dbReference type="EMBL" id="KPJ53660.1"/>
    </source>
</evidence>
<proteinExistence type="predicted"/>
<dbReference type="GO" id="GO:0044281">
    <property type="term" value="P:small molecule metabolic process"/>
    <property type="evidence" value="ECO:0007669"/>
    <property type="project" value="UniProtKB-ARBA"/>
</dbReference>
<accession>A0A0S7WVK6</accession>
<comment type="cofactor">
    <cofactor evidence="1">
        <name>Mg(2+)</name>
        <dbReference type="ChEBI" id="CHEBI:18420"/>
    </cofactor>
</comment>
<evidence type="ECO:0000256" key="3">
    <source>
        <dbReference type="ARBA" id="ARBA00022801"/>
    </source>
</evidence>
<dbReference type="SFLD" id="SFLDG01135">
    <property type="entry name" value="C1.5.6:_HAD__Beta-PGM__Phospha"/>
    <property type="match status" value="1"/>
</dbReference>
<keyword evidence="2" id="KW-0479">Metal-binding</keyword>
<dbReference type="GO" id="GO:0046872">
    <property type="term" value="F:metal ion binding"/>
    <property type="evidence" value="ECO:0007669"/>
    <property type="project" value="UniProtKB-KW"/>
</dbReference>
<dbReference type="EMBL" id="LIZS01000015">
    <property type="protein sequence ID" value="KPJ53660.1"/>
    <property type="molecule type" value="Genomic_DNA"/>
</dbReference>
<dbReference type="PATRIC" id="fig|1703770.3.peg.1603"/>
<dbReference type="SUPFAM" id="SSF56784">
    <property type="entry name" value="HAD-like"/>
    <property type="match status" value="1"/>
</dbReference>
<dbReference type="InterPro" id="IPR036412">
    <property type="entry name" value="HAD-like_sf"/>
</dbReference>
<dbReference type="SFLD" id="SFLDS00003">
    <property type="entry name" value="Haloacid_Dehalogenase"/>
    <property type="match status" value="1"/>
</dbReference>
<sequence length="238" mass="26737">MIKAVVFDLDNTLVDFVKMKEGAIDAAVDAMIDAGLTLPRDDAKRKIFAIYEKKGIEFQQVFDLFLQQELGEIDYKIHAAGIVAYRKAREAALVLYPHVNLALMELAKRGLKLAVVSDAPRLQAWLRLCYLQLQHIFDVVVTYDDAGARKPDPAPFQRVLNQLMVEPHEALMVGDWPERDITGAATIGMPTVFARYGDTFGTVHSGADFEIDDLLELIDIVEGRRKPDRKRGEKPQKA</sequence>
<dbReference type="Pfam" id="PF00702">
    <property type="entry name" value="Hydrolase"/>
    <property type="match status" value="1"/>
</dbReference>
<gene>
    <name evidence="5" type="ORF">AMJ39_03920</name>
</gene>
<dbReference type="GO" id="GO:0016791">
    <property type="term" value="F:phosphatase activity"/>
    <property type="evidence" value="ECO:0007669"/>
    <property type="project" value="TreeGrafter"/>
</dbReference>
<evidence type="ECO:0000256" key="1">
    <source>
        <dbReference type="ARBA" id="ARBA00001946"/>
    </source>
</evidence>
<organism evidence="5 6">
    <name type="scientific">candidate division TA06 bacterium DG_24</name>
    <dbReference type="NCBI Taxonomy" id="1703770"/>
    <lineage>
        <taxon>Bacteria</taxon>
        <taxon>Bacteria division TA06</taxon>
    </lineage>
</organism>
<dbReference type="PANTHER" id="PTHR46470:SF2">
    <property type="entry name" value="GLYCERALDEHYDE 3-PHOSPHATE PHOSPHATASE"/>
    <property type="match status" value="1"/>
</dbReference>
<evidence type="ECO:0008006" key="7">
    <source>
        <dbReference type="Google" id="ProtNLM"/>
    </source>
</evidence>
<dbReference type="SFLD" id="SFLDG01129">
    <property type="entry name" value="C1.5:_HAD__Beta-PGM__Phosphata"/>
    <property type="match status" value="1"/>
</dbReference>
<dbReference type="Gene3D" id="3.40.50.1000">
    <property type="entry name" value="HAD superfamily/HAD-like"/>
    <property type="match status" value="1"/>
</dbReference>